<dbReference type="Proteomes" id="UP000050378">
    <property type="component" value="Unassembled WGS sequence"/>
</dbReference>
<evidence type="ECO:0000313" key="6">
    <source>
        <dbReference type="Proteomes" id="UP000050378"/>
    </source>
</evidence>
<evidence type="ECO:0000256" key="2">
    <source>
        <dbReference type="ARBA" id="ARBA00022741"/>
    </source>
</evidence>
<reference evidence="5 6" key="1">
    <citation type="submission" date="2015-09" db="EMBL/GenBank/DDBJ databases">
        <title>Draft Genome Sequence of Pseudoalteromonas lipolytica UCD-48B.</title>
        <authorList>
            <person name="Krusor M."/>
            <person name="Coil D.A."/>
            <person name="Lang J.M."/>
            <person name="Eisen J.A."/>
            <person name="Alexiev A."/>
        </authorList>
    </citation>
    <scope>NUCLEOTIDE SEQUENCE [LARGE SCALE GENOMIC DNA]</scope>
    <source>
        <strain evidence="5 6">UCD-48B</strain>
    </source>
</reference>
<dbReference type="PROSITE" id="PS50893">
    <property type="entry name" value="ABC_TRANSPORTER_2"/>
    <property type="match status" value="1"/>
</dbReference>
<feature type="domain" description="ABC transporter" evidence="4">
    <location>
        <begin position="2"/>
        <end position="227"/>
    </location>
</feature>
<dbReference type="GO" id="GO:0016887">
    <property type="term" value="F:ATP hydrolysis activity"/>
    <property type="evidence" value="ECO:0007669"/>
    <property type="project" value="InterPro"/>
</dbReference>
<evidence type="ECO:0000259" key="4">
    <source>
        <dbReference type="PROSITE" id="PS50893"/>
    </source>
</evidence>
<dbReference type="EMBL" id="LJTC01000005">
    <property type="protein sequence ID" value="KPM83781.1"/>
    <property type="molecule type" value="Genomic_DNA"/>
</dbReference>
<dbReference type="PANTHER" id="PTHR24220">
    <property type="entry name" value="IMPORT ATP-BINDING PROTEIN"/>
    <property type="match status" value="1"/>
</dbReference>
<proteinExistence type="predicted"/>
<keyword evidence="2" id="KW-0547">Nucleotide-binding</keyword>
<dbReference type="GO" id="GO:0005886">
    <property type="term" value="C:plasma membrane"/>
    <property type="evidence" value="ECO:0007669"/>
    <property type="project" value="TreeGrafter"/>
</dbReference>
<dbReference type="Pfam" id="PF00005">
    <property type="entry name" value="ABC_tran"/>
    <property type="match status" value="1"/>
</dbReference>
<dbReference type="InterPro" id="IPR027417">
    <property type="entry name" value="P-loop_NTPase"/>
</dbReference>
<dbReference type="GO" id="GO:0022857">
    <property type="term" value="F:transmembrane transporter activity"/>
    <property type="evidence" value="ECO:0007669"/>
    <property type="project" value="TreeGrafter"/>
</dbReference>
<name>A0A0P7DW58_9GAMM</name>
<dbReference type="Gene3D" id="3.40.50.300">
    <property type="entry name" value="P-loop containing nucleotide triphosphate hydrolases"/>
    <property type="match status" value="1"/>
</dbReference>
<evidence type="ECO:0000256" key="3">
    <source>
        <dbReference type="ARBA" id="ARBA00022840"/>
    </source>
</evidence>
<dbReference type="InterPro" id="IPR003439">
    <property type="entry name" value="ABC_transporter-like_ATP-bd"/>
</dbReference>
<evidence type="ECO:0000313" key="5">
    <source>
        <dbReference type="EMBL" id="KPM83781.1"/>
    </source>
</evidence>
<dbReference type="PANTHER" id="PTHR24220:SF611">
    <property type="entry name" value="ATP-BINDING COMPONENT OF ABC TRANSPORTER-RELATED"/>
    <property type="match status" value="1"/>
</dbReference>
<dbReference type="OrthoDB" id="9802264at2"/>
<keyword evidence="1" id="KW-0813">Transport</keyword>
<dbReference type="InterPro" id="IPR015854">
    <property type="entry name" value="ABC_transpr_LolD-like"/>
</dbReference>
<dbReference type="CDD" id="cd03255">
    <property type="entry name" value="ABC_MJ0796_LolCDE_FtsE"/>
    <property type="match status" value="1"/>
</dbReference>
<dbReference type="SMART" id="SM00382">
    <property type="entry name" value="AAA"/>
    <property type="match status" value="1"/>
</dbReference>
<evidence type="ECO:0000256" key="1">
    <source>
        <dbReference type="ARBA" id="ARBA00022448"/>
    </source>
</evidence>
<dbReference type="PATRIC" id="fig|570156.3.peg.2875"/>
<sequence>MITLENVLFKWHAKQPEPTINITKLDIDQGEHVFLHGPSGCGKSTLLSLLAGVTVPTQGNIQLLGKAINQLSNSKRDRFRADHIGYIFQNFNLLPYLSPIENVTLGCQFSKQRQKNALKNSAAIAAEASRLLTALGLNDALQHQAVAQLSIGQQQRVAAARAFIGSPEIIIADEPTSALDTQNRQAFVKLLFEQANAANSTLIFVSHDETLQTLFTRSISLVELQGGTDATH</sequence>
<dbReference type="AlphaFoldDB" id="A0A0P7DW58"/>
<keyword evidence="3 5" id="KW-0067">ATP-binding</keyword>
<dbReference type="InterPro" id="IPR003593">
    <property type="entry name" value="AAA+_ATPase"/>
</dbReference>
<dbReference type="SUPFAM" id="SSF52540">
    <property type="entry name" value="P-loop containing nucleoside triphosphate hydrolases"/>
    <property type="match status" value="1"/>
</dbReference>
<dbReference type="InterPro" id="IPR017911">
    <property type="entry name" value="MacB-like_ATP-bd"/>
</dbReference>
<accession>A0A0P7DW58</accession>
<protein>
    <submittedName>
        <fullName evidence="5">Methionine ABC transporter ATP-binding protein</fullName>
    </submittedName>
</protein>
<organism evidence="5 6">
    <name type="scientific">Pseudoalteromonas lipolytica</name>
    <dbReference type="NCBI Taxonomy" id="570156"/>
    <lineage>
        <taxon>Bacteria</taxon>
        <taxon>Pseudomonadati</taxon>
        <taxon>Pseudomonadota</taxon>
        <taxon>Gammaproteobacteria</taxon>
        <taxon>Alteromonadales</taxon>
        <taxon>Pseudoalteromonadaceae</taxon>
        <taxon>Pseudoalteromonas</taxon>
    </lineage>
</organism>
<comment type="caution">
    <text evidence="5">The sequence shown here is derived from an EMBL/GenBank/DDBJ whole genome shotgun (WGS) entry which is preliminary data.</text>
</comment>
<dbReference type="STRING" id="570156.AOG27_09045"/>
<dbReference type="GO" id="GO:0005524">
    <property type="term" value="F:ATP binding"/>
    <property type="evidence" value="ECO:0007669"/>
    <property type="project" value="UniProtKB-KW"/>
</dbReference>
<dbReference type="RefSeq" id="WP_054552698.1">
    <property type="nucleotide sequence ID" value="NZ_LJTC01000005.1"/>
</dbReference>
<gene>
    <name evidence="5" type="ORF">AOG27_09045</name>
</gene>